<name>L7W087_9BACT</name>
<accession>L7W087</accession>
<organism evidence="1">
    <name type="scientific">uncultured bacterium A1Q1_fos_485</name>
    <dbReference type="NCBI Taxonomy" id="1256576"/>
    <lineage>
        <taxon>Bacteria</taxon>
        <taxon>environmental samples</taxon>
    </lineage>
</organism>
<dbReference type="EMBL" id="JX649912">
    <property type="protein sequence ID" value="AGC72818.1"/>
    <property type="molecule type" value="Genomic_DNA"/>
</dbReference>
<proteinExistence type="predicted"/>
<protein>
    <submittedName>
        <fullName evidence="1">Uncharacterized protein</fullName>
    </submittedName>
</protein>
<evidence type="ECO:0000313" key="1">
    <source>
        <dbReference type="EMBL" id="AGC72818.1"/>
    </source>
</evidence>
<reference evidence="1" key="1">
    <citation type="submission" date="2012-09" db="EMBL/GenBank/DDBJ databases">
        <title>Metagenomic Characterization of a Microbial Community in Wastewater Detects High Levels of Antibiotic Resistance.</title>
        <authorList>
            <person name="Abrams M."/>
            <person name="Caldwell A."/>
            <person name="Vandaei E."/>
            <person name="Lee W."/>
            <person name="Perrott J."/>
            <person name="Khan S.Y."/>
            <person name="Ta J."/>
            <person name="Romero D."/>
            <person name="Nguyen V."/>
            <person name="Pourmand N."/>
            <person name="Ouverney C.C."/>
        </authorList>
    </citation>
    <scope>NUCLEOTIDE SEQUENCE</scope>
</reference>
<sequence length="66" mass="7372">MFCSKATQQSTKITLNVADLDVGICPSGQVMMAVTPIPLKFLRTRIDAEIRRFIVYLRISASIRAD</sequence>
<dbReference type="AlphaFoldDB" id="L7W087"/>